<comment type="similarity">
    <text evidence="1">Belongs to the GerABKA family.</text>
</comment>
<organism evidence="4 5">
    <name type="scientific">Alicyclobacillus fodiniaquatilis</name>
    <dbReference type="NCBI Taxonomy" id="1661150"/>
    <lineage>
        <taxon>Bacteria</taxon>
        <taxon>Bacillati</taxon>
        <taxon>Bacillota</taxon>
        <taxon>Bacilli</taxon>
        <taxon>Bacillales</taxon>
        <taxon>Alicyclobacillaceae</taxon>
        <taxon>Alicyclobacillus</taxon>
    </lineage>
</organism>
<dbReference type="PANTHER" id="PTHR22550">
    <property type="entry name" value="SPORE GERMINATION PROTEIN"/>
    <property type="match status" value="1"/>
</dbReference>
<feature type="transmembrane region" description="Helical" evidence="3">
    <location>
        <begin position="300"/>
        <end position="319"/>
    </location>
</feature>
<reference evidence="5" key="1">
    <citation type="journal article" date="2019" name="Int. J. Syst. Evol. Microbiol.">
        <title>The Global Catalogue of Microorganisms (GCM) 10K type strain sequencing project: providing services to taxonomists for standard genome sequencing and annotation.</title>
        <authorList>
            <consortium name="The Broad Institute Genomics Platform"/>
            <consortium name="The Broad Institute Genome Sequencing Center for Infectious Disease"/>
            <person name="Wu L."/>
            <person name="Ma J."/>
        </authorList>
    </citation>
    <scope>NUCLEOTIDE SEQUENCE [LARGE SCALE GENOMIC DNA]</scope>
    <source>
        <strain evidence="5">CGMCC 1.12286</strain>
    </source>
</reference>
<dbReference type="Pfam" id="PF03323">
    <property type="entry name" value="GerA"/>
    <property type="match status" value="1"/>
</dbReference>
<feature type="transmembrane region" description="Helical" evidence="3">
    <location>
        <begin position="391"/>
        <end position="410"/>
    </location>
</feature>
<dbReference type="InterPro" id="IPR050768">
    <property type="entry name" value="UPF0353/GerABKA_families"/>
</dbReference>
<feature type="transmembrane region" description="Helical" evidence="3">
    <location>
        <begin position="422"/>
        <end position="447"/>
    </location>
</feature>
<evidence type="ECO:0000313" key="4">
    <source>
        <dbReference type="EMBL" id="MFD1674191.1"/>
    </source>
</evidence>
<keyword evidence="5" id="KW-1185">Reference proteome</keyword>
<proteinExistence type="inferred from homology"/>
<dbReference type="EMBL" id="JBHUCX010000018">
    <property type="protein sequence ID" value="MFD1674191.1"/>
    <property type="molecule type" value="Genomic_DNA"/>
</dbReference>
<dbReference type="PANTHER" id="PTHR22550:SF5">
    <property type="entry name" value="LEUCINE ZIPPER PROTEIN 4"/>
    <property type="match status" value="1"/>
</dbReference>
<keyword evidence="3" id="KW-0812">Transmembrane</keyword>
<keyword evidence="2 3" id="KW-0472">Membrane</keyword>
<accession>A0ABW4JCX2</accession>
<evidence type="ECO:0000256" key="3">
    <source>
        <dbReference type="SAM" id="Phobius"/>
    </source>
</evidence>
<dbReference type="PIRSF" id="PIRSF005690">
    <property type="entry name" value="GerBA"/>
    <property type="match status" value="1"/>
</dbReference>
<evidence type="ECO:0000256" key="1">
    <source>
        <dbReference type="ARBA" id="ARBA00005278"/>
    </source>
</evidence>
<sequence>MKHQLQEKLKQKKVQRQIRANLSVLQDVFAKIGEVRWRQVTLGSVRHPRKVLLVHCDGMVDGERLNRDILPIMYDFFLQMDGRHISAERLEETFPISLQATEQFFDPLTSLILRGHLIIFVDGIALAYVVDLANPPKRQPDEPSSEVSLIGPMDGFVEVLDTNVALIRKRLPTDTLCTESFTIGVRTQTKLCLLYIEDIIDSEILAQIRGQIQSIHIDAVYASAQLEQLLKGSKSIVPLFNYSGRPDFVVGSLVRGRFAIVLDGIPTVMMGPANLSFLFQSAEDEHMVPPFMMLQRGLRFAGLLITLLVPGFYIAIGTYHQDQIPLALLATIATSRRGSPFPTPLEAFGMLLMFELFREAGNRLPGKLGQTLAVVGGLVVGESAIDAGLTSPTLLVMVAVSSVASFTITNQSLAGVVTIFRFFILAASSFLGEFGFLVSTFAVLVYLSTIRSFGVPYLAPFSPFQTGDLFKIFKIRLGKPRKRPAILHTKDGTRE</sequence>
<gene>
    <name evidence="4" type="ORF">ACFSB2_05620</name>
</gene>
<comment type="caution">
    <text evidence="4">The sequence shown here is derived from an EMBL/GenBank/DDBJ whole genome shotgun (WGS) entry which is preliminary data.</text>
</comment>
<evidence type="ECO:0000256" key="2">
    <source>
        <dbReference type="ARBA" id="ARBA00023136"/>
    </source>
</evidence>
<dbReference type="RefSeq" id="WP_377942026.1">
    <property type="nucleotide sequence ID" value="NZ_JBHUCX010000018.1"/>
</dbReference>
<protein>
    <submittedName>
        <fullName evidence="4">Spore germination protein</fullName>
    </submittedName>
</protein>
<dbReference type="Proteomes" id="UP001597079">
    <property type="component" value="Unassembled WGS sequence"/>
</dbReference>
<evidence type="ECO:0000313" key="5">
    <source>
        <dbReference type="Proteomes" id="UP001597079"/>
    </source>
</evidence>
<keyword evidence="3" id="KW-1133">Transmembrane helix</keyword>
<name>A0ABW4JCX2_9BACL</name>
<dbReference type="InterPro" id="IPR004995">
    <property type="entry name" value="Spore_Ger"/>
</dbReference>